<gene>
    <name evidence="1" type="ORF">CBY09_07685</name>
</gene>
<accession>A0A235ENK3</accession>
<evidence type="ECO:0008006" key="3">
    <source>
        <dbReference type="Google" id="ProtNLM"/>
    </source>
</evidence>
<name>A0A235ENK3_9BURK</name>
<comment type="caution">
    <text evidence="1">The sequence shown here is derived from an EMBL/GenBank/DDBJ whole genome shotgun (WGS) entry which is preliminary data.</text>
</comment>
<dbReference type="AlphaFoldDB" id="A0A235ENK3"/>
<dbReference type="InterPro" id="IPR032675">
    <property type="entry name" value="LRR_dom_sf"/>
</dbReference>
<dbReference type="SUPFAM" id="SSF52047">
    <property type="entry name" value="RNI-like"/>
    <property type="match status" value="1"/>
</dbReference>
<reference evidence="1 2" key="1">
    <citation type="submission" date="2017-07" db="EMBL/GenBank/DDBJ databases">
        <title>Acidovorax KNDSW TSA 6 genome sequence and assembly.</title>
        <authorList>
            <person name="Mayilraj S."/>
        </authorList>
    </citation>
    <scope>NUCLEOTIDE SEQUENCE [LARGE SCALE GENOMIC DNA]</scope>
    <source>
        <strain evidence="1 2">KNDSW-TSA6</strain>
    </source>
</reference>
<protein>
    <recommendedName>
        <fullName evidence="3">Leucine-rich repeat domain-containing protein</fullName>
    </recommendedName>
</protein>
<sequence length="314" mass="34472">MNDECLPGRSQEVDTVIGGQLLERTLYVDATEARACAALWKSGRYTQLGLSEAQNPNLAEVSCLEAFEGVGKLHLMLNRKVDLAPLQQHAGDLRAYYCNDDLNPLVDCERFVALESLGQAWAPSIRFAQTYPCLTRLSLTGAAPTTGDLGFLRMAPQLRELNLFRSKVRSLDGLAACPHLSALSLVQPRGLQDTAYLGRCGGLVELTLEGARHIEGLADQLKHLGMLKKLVLTASAPLPSLGFLRNLERLDWFDFSNTDVLDGDLQPLIEHPSLNFILFTAKKHFSHTATQVKKSRGRAEAHTGHTCENAKIAI</sequence>
<evidence type="ECO:0000313" key="2">
    <source>
        <dbReference type="Proteomes" id="UP000215441"/>
    </source>
</evidence>
<evidence type="ECO:0000313" key="1">
    <source>
        <dbReference type="EMBL" id="OYD50616.1"/>
    </source>
</evidence>
<dbReference type="EMBL" id="NOIG01000005">
    <property type="protein sequence ID" value="OYD50616.1"/>
    <property type="molecule type" value="Genomic_DNA"/>
</dbReference>
<dbReference type="Proteomes" id="UP000215441">
    <property type="component" value="Unassembled WGS sequence"/>
</dbReference>
<dbReference type="OrthoDB" id="9157385at2"/>
<dbReference type="Gene3D" id="3.80.10.10">
    <property type="entry name" value="Ribonuclease Inhibitor"/>
    <property type="match status" value="1"/>
</dbReference>
<keyword evidence="2" id="KW-1185">Reference proteome</keyword>
<dbReference type="RefSeq" id="WP_133066251.1">
    <property type="nucleotide sequence ID" value="NZ_NOIG01000005.1"/>
</dbReference>
<organism evidence="1 2">
    <name type="scientific">Acidovorax kalamii</name>
    <dbReference type="NCBI Taxonomy" id="2004485"/>
    <lineage>
        <taxon>Bacteria</taxon>
        <taxon>Pseudomonadati</taxon>
        <taxon>Pseudomonadota</taxon>
        <taxon>Betaproteobacteria</taxon>
        <taxon>Burkholderiales</taxon>
        <taxon>Comamonadaceae</taxon>
        <taxon>Acidovorax</taxon>
    </lineage>
</organism>
<proteinExistence type="predicted"/>